<proteinExistence type="predicted"/>
<name>L7JS21_TRAHO</name>
<keyword evidence="2" id="KW-1185">Reference proteome</keyword>
<reference evidence="1 2" key="1">
    <citation type="journal article" date="2012" name="PLoS Pathog.">
        <title>The genome of the obligate intracellular parasite Trachipleistophora hominis: new insights into microsporidian genome dynamics and reductive evolution.</title>
        <authorList>
            <person name="Heinz E."/>
            <person name="Williams T.A."/>
            <person name="Nakjang S."/>
            <person name="Noel C.J."/>
            <person name="Swan D.C."/>
            <person name="Goldberg A.V."/>
            <person name="Harris S.R."/>
            <person name="Weinmaier T."/>
            <person name="Markert S."/>
            <person name="Becher D."/>
            <person name="Bernhardt J."/>
            <person name="Dagan T."/>
            <person name="Hacker C."/>
            <person name="Lucocq J.M."/>
            <person name="Schweder T."/>
            <person name="Rattei T."/>
            <person name="Hall N."/>
            <person name="Hirt R.P."/>
            <person name="Embley T.M."/>
        </authorList>
    </citation>
    <scope>NUCLEOTIDE SEQUENCE [LARGE SCALE GENOMIC DNA]</scope>
</reference>
<organism evidence="1 2">
    <name type="scientific">Trachipleistophora hominis</name>
    <name type="common">Microsporidian parasite</name>
    <dbReference type="NCBI Taxonomy" id="72359"/>
    <lineage>
        <taxon>Eukaryota</taxon>
        <taxon>Fungi</taxon>
        <taxon>Fungi incertae sedis</taxon>
        <taxon>Microsporidia</taxon>
        <taxon>Pleistophoridae</taxon>
        <taxon>Trachipleistophora</taxon>
    </lineage>
</organism>
<sequence>MVYEFEIRLRFCGNYAYLFMQMVYAQLHKRCKLIGQRKEFVNNAVMNVIVHE</sequence>
<dbReference type="HOGENOM" id="CLU_3088971_0_0_1"/>
<gene>
    <name evidence="1" type="ORF">THOM_2887</name>
</gene>
<dbReference type="Proteomes" id="UP000011185">
    <property type="component" value="Unassembled WGS sequence"/>
</dbReference>
<evidence type="ECO:0000313" key="2">
    <source>
        <dbReference type="Proteomes" id="UP000011185"/>
    </source>
</evidence>
<dbReference type="InParanoid" id="L7JS21"/>
<protein>
    <submittedName>
        <fullName evidence="1">Uncharacterized protein</fullName>
    </submittedName>
</protein>
<accession>L7JS21</accession>
<dbReference type="EMBL" id="JH994062">
    <property type="protein sequence ID" value="ELQ74204.1"/>
    <property type="molecule type" value="Genomic_DNA"/>
</dbReference>
<evidence type="ECO:0000313" key="1">
    <source>
        <dbReference type="EMBL" id="ELQ74204.1"/>
    </source>
</evidence>
<dbReference type="VEuPathDB" id="MicrosporidiaDB:THOM_2887"/>
<dbReference type="AlphaFoldDB" id="L7JS21"/>